<dbReference type="EMBL" id="QHHQ01000006">
    <property type="protein sequence ID" value="RAH98776.1"/>
    <property type="molecule type" value="Genomic_DNA"/>
</dbReference>
<name>A0A8B2NRA7_9HYPH</name>
<dbReference type="InterPro" id="IPR008767">
    <property type="entry name" value="Phage_SPP1_head-tail_adaptor"/>
</dbReference>
<protein>
    <submittedName>
        <fullName evidence="2">Head-tail adaptor protein</fullName>
    </submittedName>
</protein>
<keyword evidence="3" id="KW-1185">Reference proteome</keyword>
<evidence type="ECO:0000256" key="1">
    <source>
        <dbReference type="SAM" id="MobiDB-lite"/>
    </source>
</evidence>
<organism evidence="2 3">
    <name type="scientific">Acuticoccus sediminis</name>
    <dbReference type="NCBI Taxonomy" id="2184697"/>
    <lineage>
        <taxon>Bacteria</taxon>
        <taxon>Pseudomonadati</taxon>
        <taxon>Pseudomonadota</taxon>
        <taxon>Alphaproteobacteria</taxon>
        <taxon>Hyphomicrobiales</taxon>
        <taxon>Amorphaceae</taxon>
        <taxon>Acuticoccus</taxon>
    </lineage>
</organism>
<dbReference type="NCBIfam" id="TIGR01563">
    <property type="entry name" value="gp16_SPP1"/>
    <property type="match status" value="1"/>
</dbReference>
<feature type="region of interest" description="Disordered" evidence="1">
    <location>
        <begin position="1"/>
        <end position="29"/>
    </location>
</feature>
<dbReference type="AlphaFoldDB" id="A0A8B2NRA7"/>
<comment type="caution">
    <text evidence="2">The sequence shown here is derived from an EMBL/GenBank/DDBJ whole genome shotgun (WGS) entry which is preliminary data.</text>
</comment>
<dbReference type="Pfam" id="PF05521">
    <property type="entry name" value="Phage_HCP"/>
    <property type="match status" value="1"/>
</dbReference>
<dbReference type="Gene3D" id="2.40.10.270">
    <property type="entry name" value="Bacteriophage SPP1 head-tail adaptor protein"/>
    <property type="match status" value="1"/>
</dbReference>
<evidence type="ECO:0000313" key="3">
    <source>
        <dbReference type="Proteomes" id="UP000249590"/>
    </source>
</evidence>
<reference evidence="2 3" key="1">
    <citation type="submission" date="2018-05" db="EMBL/GenBank/DDBJ databases">
        <title>Acuticoccus sediminis sp. nov., isolated from deep-sea sediment of Indian Ocean.</title>
        <authorList>
            <person name="Liu X."/>
            <person name="Lai Q."/>
            <person name="Du Y."/>
            <person name="Sun F."/>
            <person name="Zhang X."/>
            <person name="Wang S."/>
            <person name="Shao Z."/>
        </authorList>
    </citation>
    <scope>NUCLEOTIDE SEQUENCE [LARGE SCALE GENOMIC DNA]</scope>
    <source>
        <strain evidence="2 3">PTG4-2</strain>
    </source>
</reference>
<proteinExistence type="predicted"/>
<evidence type="ECO:0000313" key="2">
    <source>
        <dbReference type="EMBL" id="RAH98776.1"/>
    </source>
</evidence>
<sequence>MVRATRGGRDRRGAGPRGIGRSGADGAIPHAEARVTPGVGELRHRLVLEVATEVSDGAGEATRSWTPVASLFARVEPRGRRERVEDGRNVGLVTHRVTVRRHGNVARGTRFVEGARRLRVLAVEDLDPQRRFLACLCEEEQE</sequence>
<gene>
    <name evidence="2" type="ORF">DLJ53_24365</name>
</gene>
<dbReference type="Proteomes" id="UP000249590">
    <property type="component" value="Unassembled WGS sequence"/>
</dbReference>
<accession>A0A8B2NRA7</accession>
<dbReference type="InterPro" id="IPR038666">
    <property type="entry name" value="SSP1_head-tail_sf"/>
</dbReference>